<proteinExistence type="predicted"/>
<dbReference type="Proteomes" id="UP001321526">
    <property type="component" value="Chromosome"/>
</dbReference>
<organism evidence="1 2">
    <name type="scientific">Salinicola endophyticus</name>
    <dbReference type="NCBI Taxonomy" id="1949083"/>
    <lineage>
        <taxon>Bacteria</taxon>
        <taxon>Pseudomonadati</taxon>
        <taxon>Pseudomonadota</taxon>
        <taxon>Gammaproteobacteria</taxon>
        <taxon>Oceanospirillales</taxon>
        <taxon>Halomonadaceae</taxon>
        <taxon>Salinicola</taxon>
    </lineage>
</organism>
<protein>
    <recommendedName>
        <fullName evidence="3">Phage tail protein</fullName>
    </recommendedName>
</protein>
<gene>
    <name evidence="1" type="ORF">EVC62_04190</name>
</gene>
<name>A0ABY8FD87_9GAMM</name>
<keyword evidence="2" id="KW-1185">Reference proteome</keyword>
<sequence>MAIVFTITDAGRAALVDADHDGTTALTLSEIGFGRGRYTPSADQTALREPIKRLASMAGQAVAADTLHVSVQDESSDTYAVGEIGLFTDAGVLFAVYSQSEWIIEKAAPSTLLLATDLVVEALDVSAITFGDAAFLNPPATTEVAGVLELATQAEVDAGGDARRGVVPRTLKVFLDKVLAAYATLKQLNDHAASRNHPAATTNAQGMVELATYAETKEGSDNARAVTPAANKSALDAHRTEGGAHAATRISVEGLAKLGNPTTVQNALGALGTAARRDEGPGKGLDADTVDGRHADDLVWRRGQAHQQIAGGLKLWGAGHASANVADGYGLHLSAFGPGVVFADRTTNAGSSALWFDNNRLNLTYSPSGNANPGASTDAQELLTVSPSFFRYLGKTIWHAGNQGSGSGLDADKLDGLHSADFVRDIKGNATLEGTQPTLLFKTNGGNDQGGVRFNNPTGNDGELEFFTSDDYAEPFVFRAYDRNDQYASSDARREWARIDNAGIATDATLRIQGKEVYHPGNASDLATIAGTNDLRGVQLFRSITKWAVDPSSANVQRADARVDGNQARLHWYGEDQDGKTANFRHAWYDGSKYINVSADNGGVVFDATRPWLTLDSPNSGDNALSQGAGLSIGESGQRGDAALHLTYVGDGSGHIGMGAVGDDGIPANAAMRLYYRSKDVTFNGKISGNGAGLSGVDADRLQGLQASQFLRSDTGNNKVPLGSTSSTNWDGLVYDDGANTLAFFADQDPSADTPRVLLGPGWVEAGGDRLLKEKDYDRATIKNDSGDYLGISKSGYIDLKVGGDWKFRVTKEGRIDRAEGGIEPRLINVSVGAVGTYAFLKNNDSSAADVGATKPGSKLSYTAAWNDDESRKPSGTWMCMGKINRGAGENANTRSSVWYRIS</sequence>
<evidence type="ECO:0000313" key="2">
    <source>
        <dbReference type="Proteomes" id="UP001321526"/>
    </source>
</evidence>
<evidence type="ECO:0008006" key="3">
    <source>
        <dbReference type="Google" id="ProtNLM"/>
    </source>
</evidence>
<dbReference type="EMBL" id="CP035631">
    <property type="protein sequence ID" value="WFF40760.1"/>
    <property type="molecule type" value="Genomic_DNA"/>
</dbReference>
<dbReference type="RefSeq" id="WP_282235816.1">
    <property type="nucleotide sequence ID" value="NZ_CP035631.1"/>
</dbReference>
<reference evidence="1 2" key="1">
    <citation type="submission" date="2019-01" db="EMBL/GenBank/DDBJ databases">
        <title>Genome sequence of Salinicola endophyticus REST5.</title>
        <authorList>
            <person name="Nascimento F.X."/>
        </authorList>
    </citation>
    <scope>NUCLEOTIDE SEQUENCE [LARGE SCALE GENOMIC DNA]</scope>
    <source>
        <strain evidence="1 2">REST5</strain>
    </source>
</reference>
<evidence type="ECO:0000313" key="1">
    <source>
        <dbReference type="EMBL" id="WFF40760.1"/>
    </source>
</evidence>
<accession>A0ABY8FD87</accession>